<accession>A0AAX6E767</accession>
<evidence type="ECO:0000256" key="9">
    <source>
        <dbReference type="SAM" id="MobiDB-lite"/>
    </source>
</evidence>
<evidence type="ECO:0000313" key="10">
    <source>
        <dbReference type="EMBL" id="KAJ6799898.1"/>
    </source>
</evidence>
<feature type="compositionally biased region" description="Basic and acidic residues" evidence="9">
    <location>
        <begin position="54"/>
        <end position="86"/>
    </location>
</feature>
<organism evidence="10 11">
    <name type="scientific">Iris pallida</name>
    <name type="common">Sweet iris</name>
    <dbReference type="NCBI Taxonomy" id="29817"/>
    <lineage>
        <taxon>Eukaryota</taxon>
        <taxon>Viridiplantae</taxon>
        <taxon>Streptophyta</taxon>
        <taxon>Embryophyta</taxon>
        <taxon>Tracheophyta</taxon>
        <taxon>Spermatophyta</taxon>
        <taxon>Magnoliopsida</taxon>
        <taxon>Liliopsida</taxon>
        <taxon>Asparagales</taxon>
        <taxon>Iridaceae</taxon>
        <taxon>Iridoideae</taxon>
        <taxon>Irideae</taxon>
        <taxon>Iris</taxon>
    </lineage>
</organism>
<feature type="compositionally biased region" description="Pro residues" evidence="9">
    <location>
        <begin position="1"/>
        <end position="11"/>
    </location>
</feature>
<keyword evidence="6" id="KW-0067">ATP-binding</keyword>
<feature type="compositionally biased region" description="Basic and acidic residues" evidence="9">
    <location>
        <begin position="207"/>
        <end position="224"/>
    </location>
</feature>
<dbReference type="EC" id="2.7.11.1" evidence="1"/>
<dbReference type="PANTHER" id="PTHR22967">
    <property type="entry name" value="SERINE/THREONINE PROTEIN KINASE"/>
    <property type="match status" value="1"/>
</dbReference>
<reference evidence="10" key="1">
    <citation type="journal article" date="2023" name="GigaByte">
        <title>Genome assembly of the bearded iris, Iris pallida Lam.</title>
        <authorList>
            <person name="Bruccoleri R.E."/>
            <person name="Oakeley E.J."/>
            <person name="Faust A.M.E."/>
            <person name="Altorfer M."/>
            <person name="Dessus-Babus S."/>
            <person name="Burckhardt D."/>
            <person name="Oertli M."/>
            <person name="Naumann U."/>
            <person name="Petersen F."/>
            <person name="Wong J."/>
        </authorList>
    </citation>
    <scope>NUCLEOTIDE SEQUENCE</scope>
    <source>
        <strain evidence="10">GSM-AAB239-AS_SAM_17_03QT</strain>
    </source>
</reference>
<feature type="region of interest" description="Disordered" evidence="9">
    <location>
        <begin position="196"/>
        <end position="344"/>
    </location>
</feature>
<reference evidence="10" key="2">
    <citation type="submission" date="2023-04" db="EMBL/GenBank/DDBJ databases">
        <authorList>
            <person name="Bruccoleri R.E."/>
            <person name="Oakeley E.J."/>
            <person name="Faust A.-M."/>
            <person name="Dessus-Babus S."/>
            <person name="Altorfer M."/>
            <person name="Burckhardt D."/>
            <person name="Oertli M."/>
            <person name="Naumann U."/>
            <person name="Petersen F."/>
            <person name="Wong J."/>
        </authorList>
    </citation>
    <scope>NUCLEOTIDE SEQUENCE</scope>
    <source>
        <strain evidence="10">GSM-AAB239-AS_SAM_17_03QT</strain>
        <tissue evidence="10">Leaf</tissue>
    </source>
</reference>
<comment type="catalytic activity">
    <reaction evidence="8">
        <text>L-seryl-[protein] + ATP = O-phospho-L-seryl-[protein] + ADP + H(+)</text>
        <dbReference type="Rhea" id="RHEA:17989"/>
        <dbReference type="Rhea" id="RHEA-COMP:9863"/>
        <dbReference type="Rhea" id="RHEA-COMP:11604"/>
        <dbReference type="ChEBI" id="CHEBI:15378"/>
        <dbReference type="ChEBI" id="CHEBI:29999"/>
        <dbReference type="ChEBI" id="CHEBI:30616"/>
        <dbReference type="ChEBI" id="CHEBI:83421"/>
        <dbReference type="ChEBI" id="CHEBI:456216"/>
        <dbReference type="EC" id="2.7.11.1"/>
    </reaction>
</comment>
<dbReference type="GO" id="GO:0005737">
    <property type="term" value="C:cytoplasm"/>
    <property type="evidence" value="ECO:0007669"/>
    <property type="project" value="TreeGrafter"/>
</dbReference>
<dbReference type="GO" id="GO:0005524">
    <property type="term" value="F:ATP binding"/>
    <property type="evidence" value="ECO:0007669"/>
    <property type="project" value="UniProtKB-KW"/>
</dbReference>
<gene>
    <name evidence="10" type="ORF">M6B38_204120</name>
</gene>
<keyword evidence="11" id="KW-1185">Reference proteome</keyword>
<comment type="catalytic activity">
    <reaction evidence="7">
        <text>L-threonyl-[protein] + ATP = O-phospho-L-threonyl-[protein] + ADP + H(+)</text>
        <dbReference type="Rhea" id="RHEA:46608"/>
        <dbReference type="Rhea" id="RHEA-COMP:11060"/>
        <dbReference type="Rhea" id="RHEA-COMP:11605"/>
        <dbReference type="ChEBI" id="CHEBI:15378"/>
        <dbReference type="ChEBI" id="CHEBI:30013"/>
        <dbReference type="ChEBI" id="CHEBI:30616"/>
        <dbReference type="ChEBI" id="CHEBI:61977"/>
        <dbReference type="ChEBI" id="CHEBI:456216"/>
        <dbReference type="EC" id="2.7.11.1"/>
    </reaction>
</comment>
<name>A0AAX6E767_IRIPA</name>
<comment type="caution">
    <text evidence="10">The sequence shown here is derived from an EMBL/GenBank/DDBJ whole genome shotgun (WGS) entry which is preliminary data.</text>
</comment>
<evidence type="ECO:0000256" key="8">
    <source>
        <dbReference type="ARBA" id="ARBA00048679"/>
    </source>
</evidence>
<evidence type="ECO:0000256" key="6">
    <source>
        <dbReference type="ARBA" id="ARBA00022840"/>
    </source>
</evidence>
<dbReference type="AlphaFoldDB" id="A0AAX6E767"/>
<keyword evidence="4" id="KW-0547">Nucleotide-binding</keyword>
<dbReference type="EMBL" id="JANAVB010039216">
    <property type="protein sequence ID" value="KAJ6799898.1"/>
    <property type="molecule type" value="Genomic_DNA"/>
</dbReference>
<keyword evidence="2" id="KW-0723">Serine/threonine-protein kinase</keyword>
<proteinExistence type="predicted"/>
<evidence type="ECO:0000256" key="5">
    <source>
        <dbReference type="ARBA" id="ARBA00022777"/>
    </source>
</evidence>
<feature type="compositionally biased region" description="Basic and acidic residues" evidence="9">
    <location>
        <begin position="113"/>
        <end position="123"/>
    </location>
</feature>
<dbReference type="PANTHER" id="PTHR22967:SF57">
    <property type="entry name" value="AUXILIN, ISOFORM A-RELATED"/>
    <property type="match status" value="1"/>
</dbReference>
<evidence type="ECO:0000256" key="7">
    <source>
        <dbReference type="ARBA" id="ARBA00047899"/>
    </source>
</evidence>
<dbReference type="Proteomes" id="UP001140949">
    <property type="component" value="Unassembled WGS sequence"/>
</dbReference>
<evidence type="ECO:0000313" key="11">
    <source>
        <dbReference type="Proteomes" id="UP001140949"/>
    </source>
</evidence>
<protein>
    <recommendedName>
        <fullName evidence="1">non-specific serine/threonine protein kinase</fullName>
        <ecNumber evidence="1">2.7.11.1</ecNumber>
    </recommendedName>
</protein>
<evidence type="ECO:0000256" key="4">
    <source>
        <dbReference type="ARBA" id="ARBA00022741"/>
    </source>
</evidence>
<feature type="region of interest" description="Disordered" evidence="9">
    <location>
        <begin position="1"/>
        <end position="129"/>
    </location>
</feature>
<keyword evidence="5 10" id="KW-0418">Kinase</keyword>
<evidence type="ECO:0000256" key="2">
    <source>
        <dbReference type="ARBA" id="ARBA00022527"/>
    </source>
</evidence>
<evidence type="ECO:0000256" key="1">
    <source>
        <dbReference type="ARBA" id="ARBA00012513"/>
    </source>
</evidence>
<dbReference type="GO" id="GO:0004674">
    <property type="term" value="F:protein serine/threonine kinase activity"/>
    <property type="evidence" value="ECO:0007669"/>
    <property type="project" value="UniProtKB-KW"/>
</dbReference>
<sequence>MPRRSPPPPPSSRGQLQSISPKSEKEMQHSRPSHGTKGNSSGGGPLGAFWSTQHAHDSQVVEDKPPIFDDERITFKHNHAKPEKRQGVHGNSLKGFNDSTADGFEINFSPEKTSSRAETKQSSHNETFNAFNVNLDSSFTTNRNSRSGKEEKLEAEVARLREQLRQTNLEKAEITSKYEKLSAICRSQRQELQELKQVLAASSTSPPRKDNLKTPEPPQREKIEGTAWDVQKGMLANSPSASPEPNKWQAFAEEPKAQATPTPKTVDPKSVRTSNGRRNSIKPPPANPAVDEWGFGHDSFKADPATGSVISRGSAEGSRSTSQRFTGDETKKAESSQPVGWAGF</sequence>
<keyword evidence="3" id="KW-0808">Transferase</keyword>
<evidence type="ECO:0000256" key="3">
    <source>
        <dbReference type="ARBA" id="ARBA00022679"/>
    </source>
</evidence>